<keyword evidence="2" id="KW-1185">Reference proteome</keyword>
<protein>
    <submittedName>
        <fullName evidence="1">DNA polymerase-3 subunit delta</fullName>
    </submittedName>
</protein>
<dbReference type="PANTHER" id="PTHR11669:SF8">
    <property type="entry name" value="DNA POLYMERASE III SUBUNIT DELTA"/>
    <property type="match status" value="1"/>
</dbReference>
<dbReference type="GO" id="GO:0003887">
    <property type="term" value="F:DNA-directed DNA polymerase activity"/>
    <property type="evidence" value="ECO:0007669"/>
    <property type="project" value="InterPro"/>
</dbReference>
<dbReference type="PANTHER" id="PTHR11669">
    <property type="entry name" value="REPLICATION FACTOR C / DNA POLYMERASE III GAMMA-TAU SUBUNIT"/>
    <property type="match status" value="1"/>
</dbReference>
<accession>A0A4R1QX22</accession>
<dbReference type="RefSeq" id="WP_132017775.1">
    <property type="nucleotide sequence ID" value="NZ_SLUN01000057.1"/>
</dbReference>
<dbReference type="GO" id="GO:0008408">
    <property type="term" value="F:3'-5' exonuclease activity"/>
    <property type="evidence" value="ECO:0007669"/>
    <property type="project" value="InterPro"/>
</dbReference>
<evidence type="ECO:0000313" key="1">
    <source>
        <dbReference type="EMBL" id="TCL55150.1"/>
    </source>
</evidence>
<name>A0A4R1QX22_HYDET</name>
<organism evidence="1 2">
    <name type="scientific">Hydrogenispora ethanolica</name>
    <dbReference type="NCBI Taxonomy" id="1082276"/>
    <lineage>
        <taxon>Bacteria</taxon>
        <taxon>Bacillati</taxon>
        <taxon>Bacillota</taxon>
        <taxon>Hydrogenispora</taxon>
    </lineage>
</organism>
<dbReference type="OrthoDB" id="9810148at2"/>
<dbReference type="EMBL" id="SLUN01000057">
    <property type="protein sequence ID" value="TCL55150.1"/>
    <property type="molecule type" value="Genomic_DNA"/>
</dbReference>
<dbReference type="Pfam" id="PF13177">
    <property type="entry name" value="DNA_pol3_delta2"/>
    <property type="match status" value="1"/>
</dbReference>
<dbReference type="CDD" id="cd00009">
    <property type="entry name" value="AAA"/>
    <property type="match status" value="1"/>
</dbReference>
<proteinExistence type="predicted"/>
<evidence type="ECO:0000313" key="2">
    <source>
        <dbReference type="Proteomes" id="UP000295008"/>
    </source>
</evidence>
<reference evidence="1 2" key="1">
    <citation type="submission" date="2019-03" db="EMBL/GenBank/DDBJ databases">
        <title>Genomic Encyclopedia of Type Strains, Phase IV (KMG-IV): sequencing the most valuable type-strain genomes for metagenomic binning, comparative biology and taxonomic classification.</title>
        <authorList>
            <person name="Goeker M."/>
        </authorList>
    </citation>
    <scope>NUCLEOTIDE SEQUENCE [LARGE SCALE GENOMIC DNA]</scope>
    <source>
        <strain evidence="1 2">LX-B</strain>
    </source>
</reference>
<dbReference type="Gene3D" id="3.40.50.300">
    <property type="entry name" value="P-loop containing nucleotide triphosphate hydrolases"/>
    <property type="match status" value="1"/>
</dbReference>
<dbReference type="InterPro" id="IPR050238">
    <property type="entry name" value="DNA_Rep/Repair_Clamp_Loader"/>
</dbReference>
<dbReference type="GO" id="GO:0006261">
    <property type="term" value="P:DNA-templated DNA replication"/>
    <property type="evidence" value="ECO:0007669"/>
    <property type="project" value="TreeGrafter"/>
</dbReference>
<dbReference type="NCBIfam" id="TIGR00678">
    <property type="entry name" value="holB"/>
    <property type="match status" value="1"/>
</dbReference>
<dbReference type="InterPro" id="IPR027417">
    <property type="entry name" value="P-loop_NTPase"/>
</dbReference>
<dbReference type="AlphaFoldDB" id="A0A4R1QX22"/>
<dbReference type="SUPFAM" id="SSF52540">
    <property type="entry name" value="P-loop containing nucleoside triphosphate hydrolases"/>
    <property type="match status" value="1"/>
</dbReference>
<gene>
    <name evidence="1" type="ORF">EDC14_105717</name>
</gene>
<dbReference type="InterPro" id="IPR004622">
    <property type="entry name" value="DNA_pol_HolB"/>
</dbReference>
<sequence>MAPFCVFSDIIGHKDIIRALTAAIATGRVGHAYLFLGPAGIGKKTLALAFATRLLCRGEAPGPDCGCPSCSRLRSGNHPDFTVIEAEGNSIKIEQLRELQHQVFFHPLLGERKVFFFPEAEQLTEAAANSFLKTLEEPPAGVHFLFTAVRPEYILPTIRSRCQTYQLFPVPAPEIAGWLMGKGYSAEAAEARSGVAEGIPGRALTVDGATLSAAKYGRIGELLDQDLLQLLKIANEFEKKERKEVLAILRNWEAQLREELLDLEAKPAAAPPQHIVMVARLEKLGQTIRWIESNVNLRLAVENFFIAVKTAGNPDHRLRRELV</sequence>
<comment type="caution">
    <text evidence="1">The sequence shown here is derived from an EMBL/GenBank/DDBJ whole genome shotgun (WGS) entry which is preliminary data.</text>
</comment>
<dbReference type="Proteomes" id="UP000295008">
    <property type="component" value="Unassembled WGS sequence"/>
</dbReference>